<evidence type="ECO:0000256" key="1">
    <source>
        <dbReference type="SAM" id="MobiDB-lite"/>
    </source>
</evidence>
<accession>A0A6L2ZJ74</accession>
<dbReference type="EMBL" id="BLWB01000013">
    <property type="protein sequence ID" value="GFM95130.1"/>
    <property type="molecule type" value="Genomic_RNA"/>
</dbReference>
<name>A0A6L2ZJ74_9ZZZZ</name>
<protein>
    <submittedName>
        <fullName evidence="2">Uncharacterized protein</fullName>
    </submittedName>
</protein>
<reference evidence="2" key="1">
    <citation type="submission" date="2020-05" db="EMBL/GenBank/DDBJ databases">
        <title>Diverged and active partitiviruses in Lichen.</title>
        <authorList>
            <person name="Urayama S."/>
            <person name="Doi N."/>
            <person name="Kondo F."/>
            <person name="Chiba Y."/>
            <person name="Takaki Y."/>
            <person name="Hirai M."/>
            <person name="Minegishi Y."/>
            <person name="Hagiwara D."/>
            <person name="Nunoura T."/>
        </authorList>
    </citation>
    <scope>NUCLEOTIDE SEQUENCE</scope>
</reference>
<gene>
    <name evidence="2" type="ORF">MMARV_C013P5</name>
</gene>
<dbReference type="AlphaFoldDB" id="A0A6L2ZJ74"/>
<feature type="region of interest" description="Disordered" evidence="1">
    <location>
        <begin position="201"/>
        <end position="226"/>
    </location>
</feature>
<evidence type="ECO:0000313" key="2">
    <source>
        <dbReference type="EMBL" id="GFM95130.1"/>
    </source>
</evidence>
<sequence length="241" mass="26463">MKCAGHMVSLPTQPFAHRPCFGAWSAPRNGDFVLGEVSSSTLTICLSVSSCSSGGGLIQPCSRPQKTRALSGLPGTIRNPWATYGNAKQTCALSMISLQENNRHNTLRLTISPMGTNRRWRPKHSGWFSDSTMPGVPGRPPPVKAITSDPLLLLTDWWMFSTSKGRTSPGVHGTEPRIKRDRQGRTTFHRTVTTPLHIGRTKHPTVQTPLPRHGRTGTGKVSSPHRIPHRVNATEQLREIS</sequence>
<comment type="caution">
    <text evidence="2">The sequence shown here is derived from an EMBL/GenBank/DDBJ whole genome shotgun (WGS) entry which is preliminary data.</text>
</comment>
<proteinExistence type="predicted"/>
<organism evidence="2">
    <name type="scientific">viral metagenome</name>
    <dbReference type="NCBI Taxonomy" id="1070528"/>
    <lineage>
        <taxon>unclassified sequences</taxon>
        <taxon>metagenomes</taxon>
        <taxon>organismal metagenomes</taxon>
    </lineage>
</organism>